<dbReference type="SUPFAM" id="SSF46689">
    <property type="entry name" value="Homeodomain-like"/>
    <property type="match status" value="1"/>
</dbReference>
<dbReference type="SMART" id="SM00717">
    <property type="entry name" value="SANT"/>
    <property type="match status" value="1"/>
</dbReference>
<accession>A0A8T3A6A6</accession>
<dbReference type="InterPro" id="IPR017884">
    <property type="entry name" value="SANT_dom"/>
</dbReference>
<feature type="compositionally biased region" description="Acidic residues" evidence="1">
    <location>
        <begin position="643"/>
        <end position="652"/>
    </location>
</feature>
<dbReference type="GO" id="GO:0000126">
    <property type="term" value="C:transcription factor TFIIIB complex"/>
    <property type="evidence" value="ECO:0007669"/>
    <property type="project" value="TreeGrafter"/>
</dbReference>
<feature type="region of interest" description="Disordered" evidence="1">
    <location>
        <begin position="90"/>
        <end position="122"/>
    </location>
</feature>
<organism evidence="3 4">
    <name type="scientific">Dendrobium nobile</name>
    <name type="common">Orchid</name>
    <dbReference type="NCBI Taxonomy" id="94219"/>
    <lineage>
        <taxon>Eukaryota</taxon>
        <taxon>Viridiplantae</taxon>
        <taxon>Streptophyta</taxon>
        <taxon>Embryophyta</taxon>
        <taxon>Tracheophyta</taxon>
        <taxon>Spermatophyta</taxon>
        <taxon>Magnoliopsida</taxon>
        <taxon>Liliopsida</taxon>
        <taxon>Asparagales</taxon>
        <taxon>Orchidaceae</taxon>
        <taxon>Epidendroideae</taxon>
        <taxon>Malaxideae</taxon>
        <taxon>Dendrobiinae</taxon>
        <taxon>Dendrobium</taxon>
    </lineage>
</organism>
<dbReference type="GO" id="GO:0001156">
    <property type="term" value="F:TFIIIC-class transcription factor complex binding"/>
    <property type="evidence" value="ECO:0007669"/>
    <property type="project" value="TreeGrafter"/>
</dbReference>
<dbReference type="OrthoDB" id="272624at2759"/>
<dbReference type="InterPro" id="IPR039467">
    <property type="entry name" value="TFIIIB_B''_Myb"/>
</dbReference>
<feature type="compositionally biased region" description="Polar residues" evidence="1">
    <location>
        <begin position="628"/>
        <end position="642"/>
    </location>
</feature>
<feature type="domain" description="SANT" evidence="2">
    <location>
        <begin position="549"/>
        <end position="600"/>
    </location>
</feature>
<feature type="region of interest" description="Disordered" evidence="1">
    <location>
        <begin position="404"/>
        <end position="466"/>
    </location>
</feature>
<feature type="compositionally biased region" description="Basic residues" evidence="1">
    <location>
        <begin position="377"/>
        <end position="387"/>
    </location>
</feature>
<dbReference type="Proteomes" id="UP000829196">
    <property type="component" value="Unassembled WGS sequence"/>
</dbReference>
<protein>
    <recommendedName>
        <fullName evidence="2">SANT domain-containing protein</fullName>
    </recommendedName>
</protein>
<dbReference type="Gene3D" id="1.20.58.1880">
    <property type="match status" value="1"/>
</dbReference>
<evidence type="ECO:0000259" key="2">
    <source>
        <dbReference type="PROSITE" id="PS51293"/>
    </source>
</evidence>
<feature type="compositionally biased region" description="Basic residues" evidence="1">
    <location>
        <begin position="424"/>
        <end position="437"/>
    </location>
</feature>
<dbReference type="InterPro" id="IPR009057">
    <property type="entry name" value="Homeodomain-like_sf"/>
</dbReference>
<feature type="region of interest" description="Disordered" evidence="1">
    <location>
        <begin position="361"/>
        <end position="392"/>
    </location>
</feature>
<dbReference type="PROSITE" id="PS51293">
    <property type="entry name" value="SANT"/>
    <property type="match status" value="1"/>
</dbReference>
<dbReference type="PANTHER" id="PTHR22929:SF0">
    <property type="entry name" value="TRANSCRIPTION FACTOR TFIIIB COMPONENT B'' HOMOLOG"/>
    <property type="match status" value="1"/>
</dbReference>
<dbReference type="CDD" id="cd00167">
    <property type="entry name" value="SANT"/>
    <property type="match status" value="1"/>
</dbReference>
<gene>
    <name evidence="3" type="ORF">KFK09_025592</name>
</gene>
<dbReference type="AlphaFoldDB" id="A0A8T3A6A6"/>
<evidence type="ECO:0000313" key="3">
    <source>
        <dbReference type="EMBL" id="KAI0491332.1"/>
    </source>
</evidence>
<name>A0A8T3A6A6_DENNO</name>
<evidence type="ECO:0000313" key="4">
    <source>
        <dbReference type="Proteomes" id="UP000829196"/>
    </source>
</evidence>
<reference evidence="3" key="1">
    <citation type="journal article" date="2022" name="Front. Genet.">
        <title>Chromosome-Scale Assembly of the Dendrobium nobile Genome Provides Insights Into the Molecular Mechanism of the Biosynthesis of the Medicinal Active Ingredient of Dendrobium.</title>
        <authorList>
            <person name="Xu Q."/>
            <person name="Niu S.-C."/>
            <person name="Li K.-L."/>
            <person name="Zheng P.-J."/>
            <person name="Zhang X.-J."/>
            <person name="Jia Y."/>
            <person name="Liu Y."/>
            <person name="Niu Y.-X."/>
            <person name="Yu L.-H."/>
            <person name="Chen D.-F."/>
            <person name="Zhang G.-Q."/>
        </authorList>
    </citation>
    <scope>NUCLEOTIDE SEQUENCE</scope>
    <source>
        <tissue evidence="3">Leaf</tissue>
    </source>
</reference>
<dbReference type="GO" id="GO:0070898">
    <property type="term" value="P:RNA polymerase III preinitiation complex assembly"/>
    <property type="evidence" value="ECO:0007669"/>
    <property type="project" value="TreeGrafter"/>
</dbReference>
<dbReference type="Pfam" id="PF15963">
    <property type="entry name" value="Myb_DNA-bind_7"/>
    <property type="match status" value="1"/>
</dbReference>
<dbReference type="EMBL" id="JAGYWB010000018">
    <property type="protein sequence ID" value="KAI0491332.1"/>
    <property type="molecule type" value="Genomic_DNA"/>
</dbReference>
<evidence type="ECO:0000256" key="1">
    <source>
        <dbReference type="SAM" id="MobiDB-lite"/>
    </source>
</evidence>
<keyword evidence="4" id="KW-1185">Reference proteome</keyword>
<dbReference type="PANTHER" id="PTHR22929">
    <property type="entry name" value="RNA POLYMERASE III TRANSCRIPTION INITIATION FACTOR B"/>
    <property type="match status" value="1"/>
</dbReference>
<proteinExistence type="predicted"/>
<dbReference type="SMR" id="A0A8T3A6A6"/>
<dbReference type="InterPro" id="IPR001005">
    <property type="entry name" value="SANT/Myb"/>
</dbReference>
<sequence>MRGFFVSFVTVQLRSFDVFPFLSDRKFRHFDRKQERDLAGCEVLMFPILDLGDDLLQLPKTTADPETLHSNFNVRDDLFTHGTNVGRNIKFNPKSHISNNRNPRKPSTYRASEGPSSTSKFHNAVDDEHVKKFQSELQDIKKNARASYDCSQLDSLPSHNESLNAHGSNFYANDPIESLEIKAPSCFPAHSSEERACCLNFNDLEVQSLTANEDIHTVEAEHTIDHIEESNLEECVLPIVQNGEARKSSMKVRSDEHVKKLESELQDTTKSASANHEYSQMDSLPSHNELLDAHDSSFSASELIESLKIKAPSCFPTHSSEERACCLNINDLEAQPLTENEDLHTMEAEHTIDHIEESNLEDCTPSIVQNGAGKSSMKLRPRNKKLKTNVENLASTDQIAKKIIPEMDDDYDGDSYNDDDMPKQKKRKLPRKSSSRSKHSEVPGSTANDTPKKRLQHGSSRCKSARRQVNEGLLEIPEDEVDRKKLVITDLIRRASFKERISSKEAAASKNSFVDKCVENEQDSNDNDRNIDIQQEGRRINYHSYMKRTLQTRWSKTDTELFYQAIRQYGTDFAMIQVLFPNRSRQQVKAKFKNEQRKHPLQVADALVHRSKDHSHFEKFIQHLQTVAEQKQKNTASDPTAQSEDEGDQNEEEMQHVL</sequence>
<comment type="caution">
    <text evidence="3">The sequence shown here is derived from an EMBL/GenBank/DDBJ whole genome shotgun (WGS) entry which is preliminary data.</text>
</comment>
<feature type="compositionally biased region" description="Acidic residues" evidence="1">
    <location>
        <begin position="406"/>
        <end position="419"/>
    </location>
</feature>
<feature type="region of interest" description="Disordered" evidence="1">
    <location>
        <begin position="628"/>
        <end position="658"/>
    </location>
</feature>